<evidence type="ECO:0000313" key="6">
    <source>
        <dbReference type="EMBL" id="CAL1368997.1"/>
    </source>
</evidence>
<dbReference type="Pfam" id="PF10248">
    <property type="entry name" value="Mlf1IP"/>
    <property type="match status" value="1"/>
</dbReference>
<comment type="subcellular location">
    <subcellularLocation>
        <location evidence="1">Cytoplasm</location>
    </subcellularLocation>
</comment>
<dbReference type="EMBL" id="OZ034815">
    <property type="protein sequence ID" value="CAL1368997.1"/>
    <property type="molecule type" value="Genomic_DNA"/>
</dbReference>
<evidence type="ECO:0008006" key="8">
    <source>
        <dbReference type="Google" id="ProtNLM"/>
    </source>
</evidence>
<feature type="region of interest" description="Disordered" evidence="5">
    <location>
        <begin position="173"/>
        <end position="194"/>
    </location>
</feature>
<evidence type="ECO:0000256" key="5">
    <source>
        <dbReference type="SAM" id="MobiDB-lite"/>
    </source>
</evidence>
<evidence type="ECO:0000313" key="7">
    <source>
        <dbReference type="Proteomes" id="UP001497516"/>
    </source>
</evidence>
<keyword evidence="4" id="KW-0597">Phosphoprotein</keyword>
<dbReference type="InterPro" id="IPR019376">
    <property type="entry name" value="Myeloid_leukemia_factor"/>
</dbReference>
<dbReference type="Proteomes" id="UP001497516">
    <property type="component" value="Chromosome 2"/>
</dbReference>
<dbReference type="GO" id="GO:0005737">
    <property type="term" value="C:cytoplasm"/>
    <property type="evidence" value="ECO:0007669"/>
    <property type="project" value="UniProtKB-SubCell"/>
</dbReference>
<keyword evidence="7" id="KW-1185">Reference proteome</keyword>
<reference evidence="6 7" key="1">
    <citation type="submission" date="2024-04" db="EMBL/GenBank/DDBJ databases">
        <authorList>
            <person name="Fracassetti M."/>
        </authorList>
    </citation>
    <scope>NUCLEOTIDE SEQUENCE [LARGE SCALE GENOMIC DNA]</scope>
</reference>
<dbReference type="PANTHER" id="PTHR13105">
    <property type="entry name" value="MYELOID LEUKEMIA FACTOR"/>
    <property type="match status" value="1"/>
</dbReference>
<feature type="compositionally biased region" description="Polar residues" evidence="5">
    <location>
        <begin position="137"/>
        <end position="151"/>
    </location>
</feature>
<comment type="similarity">
    <text evidence="2">Belongs to the MLF family.</text>
</comment>
<evidence type="ECO:0000256" key="1">
    <source>
        <dbReference type="ARBA" id="ARBA00004496"/>
    </source>
</evidence>
<name>A0AAV2D6X9_9ROSI</name>
<protein>
    <recommendedName>
        <fullName evidence="8">Myeloid leukemia factor</fullName>
    </recommendedName>
</protein>
<proteinExistence type="inferred from homology"/>
<feature type="region of interest" description="Disordered" evidence="5">
    <location>
        <begin position="87"/>
        <end position="151"/>
    </location>
</feature>
<organism evidence="6 7">
    <name type="scientific">Linum trigynum</name>
    <dbReference type="NCBI Taxonomy" id="586398"/>
    <lineage>
        <taxon>Eukaryota</taxon>
        <taxon>Viridiplantae</taxon>
        <taxon>Streptophyta</taxon>
        <taxon>Embryophyta</taxon>
        <taxon>Tracheophyta</taxon>
        <taxon>Spermatophyta</taxon>
        <taxon>Magnoliopsida</taxon>
        <taxon>eudicotyledons</taxon>
        <taxon>Gunneridae</taxon>
        <taxon>Pentapetalae</taxon>
        <taxon>rosids</taxon>
        <taxon>fabids</taxon>
        <taxon>Malpighiales</taxon>
        <taxon>Linaceae</taxon>
        <taxon>Linum</taxon>
    </lineage>
</organism>
<evidence type="ECO:0000256" key="4">
    <source>
        <dbReference type="ARBA" id="ARBA00022553"/>
    </source>
</evidence>
<keyword evidence="3" id="KW-0963">Cytoplasm</keyword>
<dbReference type="AlphaFoldDB" id="A0AAV2D6X9"/>
<evidence type="ECO:0000256" key="2">
    <source>
        <dbReference type="ARBA" id="ARBA00008332"/>
    </source>
</evidence>
<feature type="compositionally biased region" description="Basic residues" evidence="5">
    <location>
        <begin position="304"/>
        <end position="314"/>
    </location>
</feature>
<feature type="compositionally biased region" description="Basic and acidic residues" evidence="5">
    <location>
        <begin position="95"/>
        <end position="110"/>
    </location>
</feature>
<evidence type="ECO:0000256" key="3">
    <source>
        <dbReference type="ARBA" id="ARBA00022490"/>
    </source>
</evidence>
<feature type="region of interest" description="Disordered" evidence="5">
    <location>
        <begin position="284"/>
        <end position="314"/>
    </location>
</feature>
<sequence>MQRKRDDIDELFRMADPIAADFMAAGRMPMPSLFGGKDPFDDPFFTRPLGGMFEHGPLFQSRNSTPTAHAARASGSKGLVIEELASDDEMEEDVQEKRAGVVHGKVDHSRKQQPSVQHPDDDDETNEGNVLAVNRGSEYTRTQGNGTRSHGFSYSKVTYGGVNGAYYSSTRSRHVGGDGVTIEESREADKITGQATHRVSRGINDKGHSVTRKLNPDGKVDTLQTLHNLDEEGLAGFEDAWRKGNFSGHLPGFINPSGMTETSAGSREPREMVNWGDMANPAAIFGAGGRGPNRSGSNTSSNARAKKVVRINIE</sequence>
<feature type="compositionally biased region" description="Polar residues" evidence="5">
    <location>
        <begin position="294"/>
        <end position="303"/>
    </location>
</feature>
<gene>
    <name evidence="6" type="ORF">LTRI10_LOCUS11839</name>
</gene>
<accession>A0AAV2D6X9</accession>